<dbReference type="CDD" id="cd07185">
    <property type="entry name" value="OmpA_C-like"/>
    <property type="match status" value="2"/>
</dbReference>
<dbReference type="SUPFAM" id="SSF103088">
    <property type="entry name" value="OmpA-like"/>
    <property type="match status" value="2"/>
</dbReference>
<dbReference type="PROSITE" id="PS51123">
    <property type="entry name" value="OMPA_2"/>
    <property type="match status" value="2"/>
</dbReference>
<dbReference type="PANTHER" id="PTHR30329">
    <property type="entry name" value="STATOR ELEMENT OF FLAGELLAR MOTOR COMPLEX"/>
    <property type="match status" value="1"/>
</dbReference>
<dbReference type="RefSeq" id="WP_147929938.1">
    <property type="nucleotide sequence ID" value="NZ_VOXD01000007.1"/>
</dbReference>
<name>A0A5C7FGW9_9BACT</name>
<evidence type="ECO:0000313" key="4">
    <source>
        <dbReference type="Proteomes" id="UP000321907"/>
    </source>
</evidence>
<accession>A0A5C7FGW9</accession>
<dbReference type="PANTHER" id="PTHR30329:SF21">
    <property type="entry name" value="LIPOPROTEIN YIAD-RELATED"/>
    <property type="match status" value="1"/>
</dbReference>
<dbReference type="Pfam" id="PF00691">
    <property type="entry name" value="OmpA"/>
    <property type="match status" value="2"/>
</dbReference>
<dbReference type="OrthoDB" id="9782229at2"/>
<dbReference type="AlphaFoldDB" id="A0A5C7FGW9"/>
<dbReference type="EMBL" id="VOXD01000007">
    <property type="protein sequence ID" value="TXF90457.1"/>
    <property type="molecule type" value="Genomic_DNA"/>
</dbReference>
<reference evidence="3 4" key="1">
    <citation type="submission" date="2019-08" db="EMBL/GenBank/DDBJ databases">
        <title>Lewinella sp. strain SSH13 Genome sequencing and assembly.</title>
        <authorList>
            <person name="Kim I."/>
        </authorList>
    </citation>
    <scope>NUCLEOTIDE SEQUENCE [LARGE SCALE GENOMIC DNA]</scope>
    <source>
        <strain evidence="3 4">SSH13</strain>
    </source>
</reference>
<organism evidence="3 4">
    <name type="scientific">Neolewinella aurantiaca</name>
    <dbReference type="NCBI Taxonomy" id="2602767"/>
    <lineage>
        <taxon>Bacteria</taxon>
        <taxon>Pseudomonadati</taxon>
        <taxon>Bacteroidota</taxon>
        <taxon>Saprospiria</taxon>
        <taxon>Saprospirales</taxon>
        <taxon>Lewinellaceae</taxon>
        <taxon>Neolewinella</taxon>
    </lineage>
</organism>
<dbReference type="Proteomes" id="UP000321907">
    <property type="component" value="Unassembled WGS sequence"/>
</dbReference>
<evidence type="ECO:0000313" key="3">
    <source>
        <dbReference type="EMBL" id="TXF90457.1"/>
    </source>
</evidence>
<gene>
    <name evidence="3" type="ORF">FUA23_06630</name>
</gene>
<protein>
    <submittedName>
        <fullName evidence="3">OmpA family protein</fullName>
    </submittedName>
</protein>
<proteinExistence type="predicted"/>
<feature type="domain" description="OmpA-like" evidence="2">
    <location>
        <begin position="25"/>
        <end position="138"/>
    </location>
</feature>
<dbReference type="GO" id="GO:0016020">
    <property type="term" value="C:membrane"/>
    <property type="evidence" value="ECO:0007669"/>
    <property type="project" value="UniProtKB-UniRule"/>
</dbReference>
<evidence type="ECO:0000256" key="1">
    <source>
        <dbReference type="PROSITE-ProRule" id="PRU00473"/>
    </source>
</evidence>
<sequence length="348" mass="39202">MLRLLFSLLVYTSPLLLWAQVMGYVDSVEVHRTDTIYFEFGSDELDDTALTAVNALAADRPGALELYLEGHTDAVGSDQANDDLARRRSENTRQSVLAAGWPEEAVELRYFGENRLAVRSAGKERLNRRVLLRSGLPRRYARFRGRITSEDGTPIPGGAIARSRYLKDTVRADDQGYYELILPLDMGIRLDIYARGHFFSSQTLILSEGKPVPPLVTKLSPAIVGSKMKVEDLYFVGNQTNLLAESAPTLPRLLQFMRTTPELRIELSGHVNNPAEPQGPGSWSYNLAINRAKVIYDYLVKFGIPKERLSFKGYSNWEMVNPKPKNSEEMRANRRVEIRVLEVVEPGN</sequence>
<feature type="domain" description="OmpA-like" evidence="2">
    <location>
        <begin position="224"/>
        <end position="344"/>
    </location>
</feature>
<dbReference type="InterPro" id="IPR006665">
    <property type="entry name" value="OmpA-like"/>
</dbReference>
<dbReference type="InterPro" id="IPR036737">
    <property type="entry name" value="OmpA-like_sf"/>
</dbReference>
<keyword evidence="4" id="KW-1185">Reference proteome</keyword>
<comment type="caution">
    <text evidence="3">The sequence shown here is derived from an EMBL/GenBank/DDBJ whole genome shotgun (WGS) entry which is preliminary data.</text>
</comment>
<evidence type="ECO:0000259" key="2">
    <source>
        <dbReference type="PROSITE" id="PS51123"/>
    </source>
</evidence>
<dbReference type="Gene3D" id="3.30.1330.60">
    <property type="entry name" value="OmpA-like domain"/>
    <property type="match status" value="2"/>
</dbReference>
<dbReference type="InterPro" id="IPR050330">
    <property type="entry name" value="Bact_OuterMem_StrucFunc"/>
</dbReference>
<keyword evidence="1" id="KW-0472">Membrane</keyword>